<dbReference type="eggNOG" id="ENOG502QRMA">
    <property type="taxonomic scope" value="Eukaryota"/>
</dbReference>
<proteinExistence type="inferred from homology"/>
<evidence type="ECO:0000313" key="5">
    <source>
        <dbReference type="EMBL" id="PNR53462.1"/>
    </source>
</evidence>
<dbReference type="STRING" id="3218.A9SF48"/>
<dbReference type="EMBL" id="ABEU02000005">
    <property type="protein sequence ID" value="PNR53462.1"/>
    <property type="molecule type" value="Genomic_DNA"/>
</dbReference>
<comment type="similarity">
    <text evidence="2 4">Belongs to the glycosyltransferase 8 family.</text>
</comment>
<dbReference type="AlphaFoldDB" id="A9SF48"/>
<keyword evidence="4" id="KW-0333">Golgi apparatus</keyword>
<dbReference type="SUPFAM" id="SSF53448">
    <property type="entry name" value="Nucleotide-diphospho-sugar transferases"/>
    <property type="match status" value="1"/>
</dbReference>
<evidence type="ECO:0000256" key="2">
    <source>
        <dbReference type="ARBA" id="ARBA00006351"/>
    </source>
</evidence>
<dbReference type="Proteomes" id="UP000006727">
    <property type="component" value="Chromosome 5"/>
</dbReference>
<dbReference type="CDD" id="cd06429">
    <property type="entry name" value="GT8_like_1"/>
    <property type="match status" value="1"/>
</dbReference>
<evidence type="ECO:0000313" key="7">
    <source>
        <dbReference type="Proteomes" id="UP000006727"/>
    </source>
</evidence>
<dbReference type="Pfam" id="PF01501">
    <property type="entry name" value="Glyco_transf_8"/>
    <property type="match status" value="1"/>
</dbReference>
<protein>
    <recommendedName>
        <fullName evidence="4">Hexosyltransferase</fullName>
        <ecNumber evidence="4">2.4.1.-</ecNumber>
    </recommendedName>
</protein>
<dbReference type="UniPathway" id="UPA00845"/>
<comment type="pathway">
    <text evidence="1 4">Glycan metabolism; pectin biosynthesis.</text>
</comment>
<dbReference type="InterPro" id="IPR002495">
    <property type="entry name" value="Glyco_trans_8"/>
</dbReference>
<dbReference type="Gramene" id="Pp3c5_2360V3.1">
    <property type="protein sequence ID" value="Pp3c5_2360V3.1"/>
    <property type="gene ID" value="Pp3c5_2360"/>
</dbReference>
<dbReference type="PANTHER" id="PTHR32116">
    <property type="entry name" value="GALACTURONOSYLTRANSFERASE 4-RELATED"/>
    <property type="match status" value="1"/>
</dbReference>
<dbReference type="GO" id="GO:0047262">
    <property type="term" value="F:polygalacturonate 4-alpha-galacturonosyltransferase activity"/>
    <property type="evidence" value="ECO:0007669"/>
    <property type="project" value="InterPro"/>
</dbReference>
<dbReference type="EnsemblPlants" id="Pp3c5_2360V3.2">
    <property type="protein sequence ID" value="Pp3c5_2360V3.2"/>
    <property type="gene ID" value="Pp3c5_2360"/>
</dbReference>
<keyword evidence="7" id="KW-1185">Reference proteome</keyword>
<feature type="transmembrane region" description="Helical" evidence="4">
    <location>
        <begin position="48"/>
        <end position="68"/>
    </location>
</feature>
<evidence type="ECO:0000256" key="4">
    <source>
        <dbReference type="RuleBase" id="RU362027"/>
    </source>
</evidence>
<sequence length="563" mass="63935">MLLEKKEVFVGLNGVKIGKENGMRAGLYNSPSPQQRFRRRGLAQRRPAHLYLLIAGLLSIAGFIFVGLRGHTNPSQSVSERAAGIDGSTEEALSLDSLSRQLGDQMILCKSYAVIAKENNNLQLAWHLSAQIRAAQQLLSLTATRGTPILWDEAEPIMREMAALIFQAKELHYDSATMLMKLKAEMQALEEMANTAATQSATFGQLAAEAVPKSLHCLSLRLVTKWATDEKLREKVGAAEKNLAPKLTDTRLYHFCVFSDNVLGASVVINSTIVNSHHPELLVFHVVTDLVNHGAMQTWFAENDFKGVAIEIRYVESFTWLNATYVPVLKQLQDAGTQSYYFRSNTQGGGETQKTALKFRNPKYLSMLNHLRFYIPEVYPTLEKVVFLDDDVVVQRDLSDLFSLDLHGNVNGAVETCLESFHRFHKYLNFSHPKIKSHFDPDACGWAFGMNVFDLDKWREKNVTARYHYWQEQNVDRTLWKLGTLPAGLLAFYGLTEPLDRHWHILGLGYDANIDTESIENGAVVHYNGNMKPWLKLAMSRYKPVWERYVDYENPYLRQCNFH</sequence>
<keyword evidence="4" id="KW-0472">Membrane</keyword>
<evidence type="ECO:0000256" key="1">
    <source>
        <dbReference type="ARBA" id="ARBA00004877"/>
    </source>
</evidence>
<accession>A9SF48</accession>
<dbReference type="Pfam" id="PF25557">
    <property type="entry name" value="GAUT_1"/>
    <property type="match status" value="1"/>
</dbReference>
<gene>
    <name evidence="6" type="primary">LOC112282189</name>
    <name evidence="5" type="ORF">PHYPA_007137</name>
</gene>
<keyword evidence="4" id="KW-0961">Cell wall biogenesis/degradation</keyword>
<organism evidence="5">
    <name type="scientific">Physcomitrium patens</name>
    <name type="common">Spreading-leaved earth moss</name>
    <name type="synonym">Physcomitrella patens</name>
    <dbReference type="NCBI Taxonomy" id="3218"/>
    <lineage>
        <taxon>Eukaryota</taxon>
        <taxon>Viridiplantae</taxon>
        <taxon>Streptophyta</taxon>
        <taxon>Embryophyta</taxon>
        <taxon>Bryophyta</taxon>
        <taxon>Bryophytina</taxon>
        <taxon>Bryopsida</taxon>
        <taxon>Funariidae</taxon>
        <taxon>Funariales</taxon>
        <taxon>Funariaceae</taxon>
        <taxon>Physcomitrium</taxon>
    </lineage>
</organism>
<dbReference type="Gene3D" id="3.90.550.10">
    <property type="entry name" value="Spore Coat Polysaccharide Biosynthesis Protein SpsA, Chain A"/>
    <property type="match status" value="1"/>
</dbReference>
<reference evidence="5 7" key="2">
    <citation type="journal article" date="2018" name="Plant J.">
        <title>The Physcomitrella patens chromosome-scale assembly reveals moss genome structure and evolution.</title>
        <authorList>
            <person name="Lang D."/>
            <person name="Ullrich K.K."/>
            <person name="Murat F."/>
            <person name="Fuchs J."/>
            <person name="Jenkins J."/>
            <person name="Haas F.B."/>
            <person name="Piednoel M."/>
            <person name="Gundlach H."/>
            <person name="Van Bel M."/>
            <person name="Meyberg R."/>
            <person name="Vives C."/>
            <person name="Morata J."/>
            <person name="Symeonidi A."/>
            <person name="Hiss M."/>
            <person name="Muchero W."/>
            <person name="Kamisugi Y."/>
            <person name="Saleh O."/>
            <person name="Blanc G."/>
            <person name="Decker E.L."/>
            <person name="van Gessel N."/>
            <person name="Grimwood J."/>
            <person name="Hayes R.D."/>
            <person name="Graham S.W."/>
            <person name="Gunter L.E."/>
            <person name="McDaniel S.F."/>
            <person name="Hoernstein S.N.W."/>
            <person name="Larsson A."/>
            <person name="Li F.W."/>
            <person name="Perroud P.F."/>
            <person name="Phillips J."/>
            <person name="Ranjan P."/>
            <person name="Rokshar D.S."/>
            <person name="Rothfels C.J."/>
            <person name="Schneider L."/>
            <person name="Shu S."/>
            <person name="Stevenson D.W."/>
            <person name="Thummler F."/>
            <person name="Tillich M."/>
            <person name="Villarreal Aguilar J.C."/>
            <person name="Widiez T."/>
            <person name="Wong G.K."/>
            <person name="Wymore A."/>
            <person name="Zhang Y."/>
            <person name="Zimmer A.D."/>
            <person name="Quatrano R.S."/>
            <person name="Mayer K.F.X."/>
            <person name="Goodstein D."/>
            <person name="Casacuberta J.M."/>
            <person name="Vandepoele K."/>
            <person name="Reski R."/>
            <person name="Cuming A.C."/>
            <person name="Tuskan G.A."/>
            <person name="Maumus F."/>
            <person name="Salse J."/>
            <person name="Schmutz J."/>
            <person name="Rensing S.A."/>
        </authorList>
    </citation>
    <scope>NUCLEOTIDE SEQUENCE [LARGE SCALE GENOMIC DNA]</scope>
    <source>
        <strain evidence="6 7">cv. Gransden 2004</strain>
    </source>
</reference>
<keyword evidence="3 4" id="KW-0328">Glycosyltransferase</keyword>
<dbReference type="OrthoDB" id="411524at2759"/>
<dbReference type="GO" id="GO:0071555">
    <property type="term" value="P:cell wall organization"/>
    <property type="evidence" value="ECO:0007669"/>
    <property type="project" value="UniProtKB-KW"/>
</dbReference>
<dbReference type="PANTHER" id="PTHR32116:SF20">
    <property type="entry name" value="HEXOSYLTRANSFERASE GAUT11"/>
    <property type="match status" value="1"/>
</dbReference>
<dbReference type="EnsemblPlants" id="Pp3c5_2360V3.1">
    <property type="protein sequence ID" value="Pp3c5_2360V3.1"/>
    <property type="gene ID" value="Pp3c5_2360"/>
</dbReference>
<dbReference type="GO" id="GO:0045489">
    <property type="term" value="P:pectin biosynthetic process"/>
    <property type="evidence" value="ECO:0007669"/>
    <property type="project" value="UniProtKB-UniPathway"/>
</dbReference>
<dbReference type="Gramene" id="Pp3c5_2360V3.2">
    <property type="protein sequence ID" value="Pp3c5_2360V3.2"/>
    <property type="gene ID" value="Pp3c5_2360"/>
</dbReference>
<reference evidence="5 7" key="1">
    <citation type="journal article" date="2008" name="Science">
        <title>The Physcomitrella genome reveals evolutionary insights into the conquest of land by plants.</title>
        <authorList>
            <person name="Rensing S."/>
            <person name="Lang D."/>
            <person name="Zimmer A."/>
            <person name="Terry A."/>
            <person name="Salamov A."/>
            <person name="Shapiro H."/>
            <person name="Nishiyama T."/>
            <person name="Perroud P.-F."/>
            <person name="Lindquist E."/>
            <person name="Kamisugi Y."/>
            <person name="Tanahashi T."/>
            <person name="Sakakibara K."/>
            <person name="Fujita T."/>
            <person name="Oishi K."/>
            <person name="Shin-I T."/>
            <person name="Kuroki Y."/>
            <person name="Toyoda A."/>
            <person name="Suzuki Y."/>
            <person name="Hashimoto A."/>
            <person name="Yamaguchi K."/>
            <person name="Sugano A."/>
            <person name="Kohara Y."/>
            <person name="Fujiyama A."/>
            <person name="Anterola A."/>
            <person name="Aoki S."/>
            <person name="Ashton N."/>
            <person name="Barbazuk W.B."/>
            <person name="Barker E."/>
            <person name="Bennetzen J."/>
            <person name="Bezanilla M."/>
            <person name="Blankenship R."/>
            <person name="Cho S.H."/>
            <person name="Dutcher S."/>
            <person name="Estelle M."/>
            <person name="Fawcett J.A."/>
            <person name="Gundlach H."/>
            <person name="Hanada K."/>
            <person name="Heyl A."/>
            <person name="Hicks K.A."/>
            <person name="Hugh J."/>
            <person name="Lohr M."/>
            <person name="Mayer K."/>
            <person name="Melkozernov A."/>
            <person name="Murata T."/>
            <person name="Nelson D."/>
            <person name="Pils B."/>
            <person name="Prigge M."/>
            <person name="Reiss B."/>
            <person name="Renner T."/>
            <person name="Rombauts S."/>
            <person name="Rushton P."/>
            <person name="Sanderfoot A."/>
            <person name="Schween G."/>
            <person name="Shiu S.-H."/>
            <person name="Stueber K."/>
            <person name="Theodoulou F.L."/>
            <person name="Tu H."/>
            <person name="Van de Peer Y."/>
            <person name="Verrier P.J."/>
            <person name="Waters E."/>
            <person name="Wood A."/>
            <person name="Yang L."/>
            <person name="Cove D."/>
            <person name="Cuming A."/>
            <person name="Hasebe M."/>
            <person name="Lucas S."/>
            <person name="Mishler D.B."/>
            <person name="Reski R."/>
            <person name="Grigoriev I."/>
            <person name="Quatrano R.S."/>
            <person name="Boore J.L."/>
        </authorList>
    </citation>
    <scope>NUCLEOTIDE SEQUENCE [LARGE SCALE GENOMIC DNA]</scope>
    <source>
        <strain evidence="6 7">cv. Gransden 2004</strain>
    </source>
</reference>
<dbReference type="InterPro" id="IPR029993">
    <property type="entry name" value="GAUT"/>
</dbReference>
<keyword evidence="4" id="KW-1133">Transmembrane helix</keyword>
<comment type="subcellular location">
    <subcellularLocation>
        <location evidence="4">Golgi apparatus membrane</location>
        <topology evidence="4">Single-pass type II membrane protein</topology>
    </subcellularLocation>
</comment>
<dbReference type="GeneID" id="112282189"/>
<keyword evidence="4" id="KW-0812">Transmembrane</keyword>
<dbReference type="PaxDb" id="3218-PP1S72_167V6.1"/>
<evidence type="ECO:0000256" key="3">
    <source>
        <dbReference type="ARBA" id="ARBA00022676"/>
    </source>
</evidence>
<reference evidence="6" key="3">
    <citation type="submission" date="2020-12" db="UniProtKB">
        <authorList>
            <consortium name="EnsemblPlants"/>
        </authorList>
    </citation>
    <scope>IDENTIFICATION</scope>
</reference>
<dbReference type="HOGENOM" id="CLU_010770_5_0_1"/>
<name>A9SF48_PHYPA</name>
<dbReference type="RefSeq" id="XP_024375310.1">
    <property type="nucleotide sequence ID" value="XM_024519542.2"/>
</dbReference>
<dbReference type="EC" id="2.4.1.-" evidence="4"/>
<dbReference type="InterPro" id="IPR029044">
    <property type="entry name" value="Nucleotide-diphossugar_trans"/>
</dbReference>
<evidence type="ECO:0000313" key="6">
    <source>
        <dbReference type="EnsemblPlants" id="Pp3c5_2360V3.1"/>
    </source>
</evidence>
<dbReference type="GO" id="GO:0000139">
    <property type="term" value="C:Golgi membrane"/>
    <property type="evidence" value="ECO:0007669"/>
    <property type="project" value="UniProtKB-SubCell"/>
</dbReference>
<keyword evidence="3 4" id="KW-0808">Transferase</keyword>